<keyword evidence="4" id="KW-0804">Transcription</keyword>
<dbReference type="Pfam" id="PF03466">
    <property type="entry name" value="LysR_substrate"/>
    <property type="match status" value="1"/>
</dbReference>
<dbReference type="InterPro" id="IPR036388">
    <property type="entry name" value="WH-like_DNA-bd_sf"/>
</dbReference>
<evidence type="ECO:0000256" key="1">
    <source>
        <dbReference type="ARBA" id="ARBA00009437"/>
    </source>
</evidence>
<reference evidence="6 7" key="1">
    <citation type="submission" date="2015-09" db="EMBL/GenBank/DDBJ databases">
        <authorList>
            <consortium name="Pathogen Informatics"/>
        </authorList>
    </citation>
    <scope>NUCLEOTIDE SEQUENCE [LARGE SCALE GENOMIC DNA]</scope>
    <source>
        <strain evidence="6 7">2789STDY5608854</strain>
    </source>
</reference>
<dbReference type="RefSeq" id="WP_195457221.1">
    <property type="nucleotide sequence ID" value="NZ_JADMOW010000002.1"/>
</dbReference>
<organism evidence="6 7">
    <name type="scientific">Flavonifractor plautii</name>
    <name type="common">Fusobacterium plautii</name>
    <dbReference type="NCBI Taxonomy" id="292800"/>
    <lineage>
        <taxon>Bacteria</taxon>
        <taxon>Bacillati</taxon>
        <taxon>Bacillota</taxon>
        <taxon>Clostridia</taxon>
        <taxon>Eubacteriales</taxon>
        <taxon>Oscillospiraceae</taxon>
        <taxon>Flavonifractor</taxon>
    </lineage>
</organism>
<dbReference type="EMBL" id="CYZT01000188">
    <property type="protein sequence ID" value="CUO85567.1"/>
    <property type="molecule type" value="Genomic_DNA"/>
</dbReference>
<dbReference type="Gene3D" id="3.40.190.290">
    <property type="match status" value="1"/>
</dbReference>
<dbReference type="InterPro" id="IPR005119">
    <property type="entry name" value="LysR_subst-bd"/>
</dbReference>
<evidence type="ECO:0000259" key="5">
    <source>
        <dbReference type="PROSITE" id="PS50931"/>
    </source>
</evidence>
<dbReference type="PANTHER" id="PTHR30346">
    <property type="entry name" value="TRANSCRIPTIONAL DUAL REGULATOR HCAR-RELATED"/>
    <property type="match status" value="1"/>
</dbReference>
<dbReference type="Gene3D" id="1.10.10.10">
    <property type="entry name" value="Winged helix-like DNA-binding domain superfamily/Winged helix DNA-binding domain"/>
    <property type="match status" value="1"/>
</dbReference>
<dbReference type="GO" id="GO:0003700">
    <property type="term" value="F:DNA-binding transcription factor activity"/>
    <property type="evidence" value="ECO:0007669"/>
    <property type="project" value="InterPro"/>
</dbReference>
<comment type="similarity">
    <text evidence="1">Belongs to the LysR transcriptional regulatory family.</text>
</comment>
<dbReference type="SUPFAM" id="SSF46785">
    <property type="entry name" value="Winged helix' DNA-binding domain"/>
    <property type="match status" value="1"/>
</dbReference>
<feature type="domain" description="HTH lysR-type" evidence="5">
    <location>
        <begin position="1"/>
        <end position="58"/>
    </location>
</feature>
<dbReference type="GO" id="GO:0032993">
    <property type="term" value="C:protein-DNA complex"/>
    <property type="evidence" value="ECO:0007669"/>
    <property type="project" value="TreeGrafter"/>
</dbReference>
<name>A0A174IJ27_FLAPL</name>
<dbReference type="Pfam" id="PF00126">
    <property type="entry name" value="HTH_1"/>
    <property type="match status" value="1"/>
</dbReference>
<evidence type="ECO:0000256" key="4">
    <source>
        <dbReference type="ARBA" id="ARBA00023163"/>
    </source>
</evidence>
<dbReference type="PANTHER" id="PTHR30346:SF28">
    <property type="entry name" value="HTH-TYPE TRANSCRIPTIONAL REGULATOR CYNR"/>
    <property type="match status" value="1"/>
</dbReference>
<keyword evidence="3" id="KW-0238">DNA-binding</keyword>
<proteinExistence type="inferred from homology"/>
<dbReference type="AlphaFoldDB" id="A0A174IJ27"/>
<dbReference type="SUPFAM" id="SSF53850">
    <property type="entry name" value="Periplasmic binding protein-like II"/>
    <property type="match status" value="1"/>
</dbReference>
<evidence type="ECO:0000256" key="3">
    <source>
        <dbReference type="ARBA" id="ARBA00023125"/>
    </source>
</evidence>
<dbReference type="CDD" id="cd05466">
    <property type="entry name" value="PBP2_LTTR_substrate"/>
    <property type="match status" value="1"/>
</dbReference>
<evidence type="ECO:0000313" key="7">
    <source>
        <dbReference type="Proteomes" id="UP000095746"/>
    </source>
</evidence>
<dbReference type="Proteomes" id="UP000095746">
    <property type="component" value="Unassembled WGS sequence"/>
</dbReference>
<evidence type="ECO:0000256" key="2">
    <source>
        <dbReference type="ARBA" id="ARBA00023015"/>
    </source>
</evidence>
<sequence length="296" mass="33242">MFNPQLATFVCVADCGSFSQAAEKLYLSSTAVMKQLNALERHLELKLLERTRRGTVLTPAGEVIYRYARQMFADSDRALREARAAAQAARSAFCVGTSILNPCRPFMDLWYRFCGHFPGYQLHLVPYEDDHQGILGEIGTLGEKFDFLIGACDSRQWLDRCNFLPLGEYRHCIAVPRGHPLAGRKGLTLAELHGETLMMVKQGDSPSVDRVRAAVEAHPQIHIEDTPQFYDMEVFNRSVQTGHLLMSLDCWTEVHPSLVTLPVEWNFTIPYGLLYQLRPGADVARFVALVRGDGPA</sequence>
<dbReference type="PROSITE" id="PS50931">
    <property type="entry name" value="HTH_LYSR"/>
    <property type="match status" value="1"/>
</dbReference>
<evidence type="ECO:0000313" key="6">
    <source>
        <dbReference type="EMBL" id="CUO85567.1"/>
    </source>
</evidence>
<accession>A0A174IJ27</accession>
<keyword evidence="2" id="KW-0805">Transcription regulation</keyword>
<protein>
    <submittedName>
        <fullName evidence="6">CysJI operon transcriptional activator</fullName>
    </submittedName>
</protein>
<dbReference type="InterPro" id="IPR000847">
    <property type="entry name" value="LysR_HTH_N"/>
</dbReference>
<gene>
    <name evidence="6" type="primary">cysL</name>
    <name evidence="6" type="ORF">ERS852411_02279</name>
</gene>
<dbReference type="GO" id="GO:0003677">
    <property type="term" value="F:DNA binding"/>
    <property type="evidence" value="ECO:0007669"/>
    <property type="project" value="UniProtKB-KW"/>
</dbReference>
<dbReference type="FunFam" id="1.10.10.10:FF:000001">
    <property type="entry name" value="LysR family transcriptional regulator"/>
    <property type="match status" value="1"/>
</dbReference>
<dbReference type="InterPro" id="IPR036390">
    <property type="entry name" value="WH_DNA-bd_sf"/>
</dbReference>